<dbReference type="Proteomes" id="UP001523369">
    <property type="component" value="Unassembled WGS sequence"/>
</dbReference>
<reference evidence="3 4" key="1">
    <citation type="submission" date="2022-06" db="EMBL/GenBank/DDBJ databases">
        <title>New Species of the Genus Actinoplanes, ActinopZanes ferrugineus.</title>
        <authorList>
            <person name="Ding P."/>
        </authorList>
    </citation>
    <scope>NUCLEOTIDE SEQUENCE [LARGE SCALE GENOMIC DNA]</scope>
    <source>
        <strain evidence="3 4">TRM88003</strain>
    </source>
</reference>
<organism evidence="3 4">
    <name type="scientific">Paractinoplanes aksuensis</name>
    <dbReference type="NCBI Taxonomy" id="2939490"/>
    <lineage>
        <taxon>Bacteria</taxon>
        <taxon>Bacillati</taxon>
        <taxon>Actinomycetota</taxon>
        <taxon>Actinomycetes</taxon>
        <taxon>Micromonosporales</taxon>
        <taxon>Micromonosporaceae</taxon>
        <taxon>Paractinoplanes</taxon>
    </lineage>
</organism>
<dbReference type="Pfam" id="PF04350">
    <property type="entry name" value="PilO"/>
    <property type="match status" value="1"/>
</dbReference>
<evidence type="ECO:0000313" key="3">
    <source>
        <dbReference type="EMBL" id="MCO8272927.1"/>
    </source>
</evidence>
<keyword evidence="2" id="KW-0472">Membrane</keyword>
<evidence type="ECO:0000256" key="1">
    <source>
        <dbReference type="SAM" id="Coils"/>
    </source>
</evidence>
<dbReference type="PANTHER" id="PTHR39555">
    <property type="entry name" value="FIMBRIAL ASSEMBLY PROTEIN PILO-LIKE PROTEIN-RELATED"/>
    <property type="match status" value="1"/>
</dbReference>
<dbReference type="InterPro" id="IPR007445">
    <property type="entry name" value="PilO"/>
</dbReference>
<sequence>MEARRTDRIWLIGGMVAIVILVAAAWLLAVSPKYAEADEVQAEADDTTIQLTSLRKEVAALKEQNEKKATYQAQLDTLVTNLPETYGMPVFLRSLQDAGAATAVEVSDLSVGGAVASDKTATALEMPLSMNVKGTITDVSKFIVRLQQTQNRAVLLNAVTVSDEDADEKVVANLTLTAFCTKNDLADSAKADRTDMCITT</sequence>
<accession>A0ABT1DQ23</accession>
<dbReference type="Gene3D" id="3.30.70.60">
    <property type="match status" value="1"/>
</dbReference>
<proteinExistence type="predicted"/>
<keyword evidence="2" id="KW-1133">Transmembrane helix</keyword>
<dbReference type="InterPro" id="IPR014717">
    <property type="entry name" value="Transl_elong_EF1B/ribsomal_bS6"/>
</dbReference>
<comment type="caution">
    <text evidence="3">The sequence shown here is derived from an EMBL/GenBank/DDBJ whole genome shotgun (WGS) entry which is preliminary data.</text>
</comment>
<keyword evidence="1" id="KW-0175">Coiled coil</keyword>
<protein>
    <submittedName>
        <fullName evidence="3">Type 4a pilus biogenesis protein PilO</fullName>
    </submittedName>
</protein>
<dbReference type="RefSeq" id="WP_253239009.1">
    <property type="nucleotide sequence ID" value="NZ_JAMYJR010000021.1"/>
</dbReference>
<evidence type="ECO:0000256" key="2">
    <source>
        <dbReference type="SAM" id="Phobius"/>
    </source>
</evidence>
<feature type="transmembrane region" description="Helical" evidence="2">
    <location>
        <begin position="9"/>
        <end position="29"/>
    </location>
</feature>
<evidence type="ECO:0000313" key="4">
    <source>
        <dbReference type="Proteomes" id="UP001523369"/>
    </source>
</evidence>
<dbReference type="EMBL" id="JAMYJR010000021">
    <property type="protein sequence ID" value="MCO8272927.1"/>
    <property type="molecule type" value="Genomic_DNA"/>
</dbReference>
<dbReference type="PANTHER" id="PTHR39555:SF1">
    <property type="entry name" value="TYPE IV PILUS INNER MEMBRANE COMPONENT PILO"/>
    <property type="match status" value="1"/>
</dbReference>
<gene>
    <name evidence="3" type="ORF">M1L60_20230</name>
</gene>
<keyword evidence="2" id="KW-0812">Transmembrane</keyword>
<name>A0ABT1DQ23_9ACTN</name>
<feature type="coiled-coil region" evidence="1">
    <location>
        <begin position="37"/>
        <end position="81"/>
    </location>
</feature>
<keyword evidence="4" id="KW-1185">Reference proteome</keyword>